<proteinExistence type="predicted"/>
<feature type="compositionally biased region" description="Acidic residues" evidence="1">
    <location>
        <begin position="100"/>
        <end position="109"/>
    </location>
</feature>
<feature type="region of interest" description="Disordered" evidence="1">
    <location>
        <begin position="1"/>
        <end position="63"/>
    </location>
</feature>
<dbReference type="EMBL" id="MU154793">
    <property type="protein sequence ID" value="KAF9487302.1"/>
    <property type="molecule type" value="Genomic_DNA"/>
</dbReference>
<keyword evidence="3" id="KW-1185">Reference proteome</keyword>
<feature type="compositionally biased region" description="Polar residues" evidence="1">
    <location>
        <begin position="595"/>
        <end position="606"/>
    </location>
</feature>
<accession>A0A9P5ZFH5</accession>
<dbReference type="Proteomes" id="UP000807025">
    <property type="component" value="Unassembled WGS sequence"/>
</dbReference>
<sequence>MAPKPKLPDKLPVIANGMSLRGNRSENVGGPDRKRPRRANGEAAAEKAEKARMKVSIDKTRKQSLRKVAVVQQAAKLADKENHHHPSLPARSKVPREAEELVPDSDDDCEREKEEMIQKNAEKKAKKRLTRRLIEGEIATMDTGNAPVKIKRKADNAAIAEFSAKKVKTGKKPLGGLRADWLIKDNVPLQAPHPHINDQDSDHEPIGGISDDNNSISGERAALDIDPTGSQFKSLAKVNLTPVVPTQQLSAKRQQTLLRKKKITRNDVPDGIRREFYDKYIPYAIHLAGKKDAWYNPTYSDAYQSWVAVLVQGENGFGQPSSDHISVAETLINNTLSQIRNRTKEAAVKALDILLSEEKKTTIEEKKNYVKWLQGGGLYDAAPPFYFKIFNAATNKRKGPFQSFLIAFTFSLHMAAISGVPANHIGDDDSSPVVKQPGALVMAIQAVKRALFYYRSGVKEEPNPRDTLSHFSHSNWADHNEISIDKYGESITKLIPTTTCIQNLVKQLTERQWTMVNQEAVQFTLKETAPPSPPTSGSYDENPKLIDDDSDEDEDDSQPQQVGPAPCEDDFDDLQPSTDEPIDEGPDDLLDFAGGNTNMRYQSLPTDNEEDESVTESDNSGIPGAAQSQTGIKWVRWDGDESDSAVGSDSIHDFESDFDELEEHE</sequence>
<feature type="compositionally biased region" description="Acidic residues" evidence="1">
    <location>
        <begin position="548"/>
        <end position="557"/>
    </location>
</feature>
<feature type="region of interest" description="Disordered" evidence="1">
    <location>
        <begin position="76"/>
        <end position="124"/>
    </location>
</feature>
<organism evidence="2 3">
    <name type="scientific">Pleurotus eryngii</name>
    <name type="common">Boletus of the steppes</name>
    <dbReference type="NCBI Taxonomy" id="5323"/>
    <lineage>
        <taxon>Eukaryota</taxon>
        <taxon>Fungi</taxon>
        <taxon>Dikarya</taxon>
        <taxon>Basidiomycota</taxon>
        <taxon>Agaricomycotina</taxon>
        <taxon>Agaricomycetes</taxon>
        <taxon>Agaricomycetidae</taxon>
        <taxon>Agaricales</taxon>
        <taxon>Pleurotineae</taxon>
        <taxon>Pleurotaceae</taxon>
        <taxon>Pleurotus</taxon>
    </lineage>
</organism>
<gene>
    <name evidence="2" type="ORF">BDN71DRAFT_1594562</name>
</gene>
<evidence type="ECO:0000313" key="2">
    <source>
        <dbReference type="EMBL" id="KAF9487302.1"/>
    </source>
</evidence>
<name>A0A9P5ZFH5_PLEER</name>
<evidence type="ECO:0000313" key="3">
    <source>
        <dbReference type="Proteomes" id="UP000807025"/>
    </source>
</evidence>
<reference evidence="2" key="1">
    <citation type="submission" date="2020-11" db="EMBL/GenBank/DDBJ databases">
        <authorList>
            <consortium name="DOE Joint Genome Institute"/>
            <person name="Ahrendt S."/>
            <person name="Riley R."/>
            <person name="Andreopoulos W."/>
            <person name="Labutti K."/>
            <person name="Pangilinan J."/>
            <person name="Ruiz-Duenas F.J."/>
            <person name="Barrasa J.M."/>
            <person name="Sanchez-Garcia M."/>
            <person name="Camarero S."/>
            <person name="Miyauchi S."/>
            <person name="Serrano A."/>
            <person name="Linde D."/>
            <person name="Babiker R."/>
            <person name="Drula E."/>
            <person name="Ayuso-Fernandez I."/>
            <person name="Pacheco R."/>
            <person name="Padilla G."/>
            <person name="Ferreira P."/>
            <person name="Barriuso J."/>
            <person name="Kellner H."/>
            <person name="Castanera R."/>
            <person name="Alfaro M."/>
            <person name="Ramirez L."/>
            <person name="Pisabarro A.G."/>
            <person name="Kuo A."/>
            <person name="Tritt A."/>
            <person name="Lipzen A."/>
            <person name="He G."/>
            <person name="Yan M."/>
            <person name="Ng V."/>
            <person name="Cullen D."/>
            <person name="Martin F."/>
            <person name="Rosso M.-N."/>
            <person name="Henrissat B."/>
            <person name="Hibbett D."/>
            <person name="Martinez A.T."/>
            <person name="Grigoriev I.V."/>
        </authorList>
    </citation>
    <scope>NUCLEOTIDE SEQUENCE</scope>
    <source>
        <strain evidence="2">ATCC 90797</strain>
    </source>
</reference>
<dbReference type="AlphaFoldDB" id="A0A9P5ZFH5"/>
<feature type="compositionally biased region" description="Basic and acidic residues" evidence="1">
    <location>
        <begin position="110"/>
        <end position="123"/>
    </location>
</feature>
<feature type="compositionally biased region" description="Acidic residues" evidence="1">
    <location>
        <begin position="580"/>
        <end position="590"/>
    </location>
</feature>
<feature type="region of interest" description="Disordered" evidence="1">
    <location>
        <begin position="524"/>
        <end position="665"/>
    </location>
</feature>
<feature type="compositionally biased region" description="Polar residues" evidence="1">
    <location>
        <begin position="616"/>
        <end position="631"/>
    </location>
</feature>
<feature type="compositionally biased region" description="Acidic residues" evidence="1">
    <location>
        <begin position="656"/>
        <end position="665"/>
    </location>
</feature>
<feature type="compositionally biased region" description="Basic and acidic residues" evidence="1">
    <location>
        <begin position="44"/>
        <end position="61"/>
    </location>
</feature>
<protein>
    <submittedName>
        <fullName evidence="2">Uncharacterized protein</fullName>
    </submittedName>
</protein>
<evidence type="ECO:0000256" key="1">
    <source>
        <dbReference type="SAM" id="MobiDB-lite"/>
    </source>
</evidence>
<dbReference type="OrthoDB" id="3014170at2759"/>
<comment type="caution">
    <text evidence="2">The sequence shown here is derived from an EMBL/GenBank/DDBJ whole genome shotgun (WGS) entry which is preliminary data.</text>
</comment>